<keyword evidence="2" id="KW-1185">Reference proteome</keyword>
<dbReference type="SUPFAM" id="SSF51905">
    <property type="entry name" value="FAD/NAD(P)-binding domain"/>
    <property type="match status" value="1"/>
</dbReference>
<reference evidence="1 2" key="1">
    <citation type="submission" date="2023-05" db="EMBL/GenBank/DDBJ databases">
        <title>A new hyperthermophilic archaea 'Ignisphaera cupida' sp. nov. and description of the family 'Ignisphaeraceae' fam. nov.</title>
        <authorList>
            <person name="Podosokorskaya O.A."/>
            <person name="Elcheninov A.G."/>
            <person name="Klukina A."/>
            <person name="Merkel A.Y."/>
        </authorList>
    </citation>
    <scope>NUCLEOTIDE SEQUENCE [LARGE SCALE GENOMIC DNA]</scope>
    <source>
        <strain evidence="1 2">4213-co</strain>
    </source>
</reference>
<evidence type="ECO:0000313" key="1">
    <source>
        <dbReference type="EMBL" id="MDK6027780.1"/>
    </source>
</evidence>
<accession>A0ABD4Z4E2</accession>
<dbReference type="AlphaFoldDB" id="A0ABD4Z4E2"/>
<dbReference type="Proteomes" id="UP001529235">
    <property type="component" value="Unassembled WGS sequence"/>
</dbReference>
<gene>
    <name evidence="1" type="ORF">QPL79_00120</name>
</gene>
<sequence length="335" mass="38513">MINVDIAIIGSGVAALRMYKDASEQGFSTLLIDIGPLGGSLSSIGALYKFPKIPILFDYDIRKLFDKCNFMCYSTKLYTIKTGSIIDKIKGFEKFEAQRLWIFELLNKKELCFINDVISCIISTLKLSHESIKKIEGNVRRIYVDSRTIMLSTGLVIKYKELVYTWPLTMLGDLIVTKNKELKLFLDKLVNELKYSSLFIRSYIVEERNDNENVISLYIHATKASRLHTIIKIPLAKNTHLFYAITSYSKNYPLLPGIGEKIDSELRKHKLFTNITKILEFNNINIVYGVLNKIDKELINLIKNALLPYNIKLFGRVAEWIEYDIPTIIFKSRPG</sequence>
<dbReference type="EMBL" id="JASNVW010000001">
    <property type="protein sequence ID" value="MDK6027780.1"/>
    <property type="molecule type" value="Genomic_DNA"/>
</dbReference>
<evidence type="ECO:0000313" key="2">
    <source>
        <dbReference type="Proteomes" id="UP001529235"/>
    </source>
</evidence>
<protein>
    <recommendedName>
        <fullName evidence="3">FAD-binding oxidoreductase</fullName>
    </recommendedName>
</protein>
<organism evidence="1 2">
    <name type="scientific">Ignisphaera cupida</name>
    <dbReference type="NCBI Taxonomy" id="3050454"/>
    <lineage>
        <taxon>Archaea</taxon>
        <taxon>Thermoproteota</taxon>
        <taxon>Thermoprotei</taxon>
        <taxon>Desulfurococcales</taxon>
        <taxon>Desulfurococcaceae</taxon>
        <taxon>Ignisphaera</taxon>
    </lineage>
</organism>
<dbReference type="InterPro" id="IPR036188">
    <property type="entry name" value="FAD/NAD-bd_sf"/>
</dbReference>
<name>A0ABD4Z4E2_9CREN</name>
<proteinExistence type="predicted"/>
<dbReference type="RefSeq" id="WP_285272765.1">
    <property type="nucleotide sequence ID" value="NZ_JASNVW010000001.1"/>
</dbReference>
<comment type="caution">
    <text evidence="1">The sequence shown here is derived from an EMBL/GenBank/DDBJ whole genome shotgun (WGS) entry which is preliminary data.</text>
</comment>
<dbReference type="Gene3D" id="3.50.50.60">
    <property type="entry name" value="FAD/NAD(P)-binding domain"/>
    <property type="match status" value="1"/>
</dbReference>
<evidence type="ECO:0008006" key="3">
    <source>
        <dbReference type="Google" id="ProtNLM"/>
    </source>
</evidence>